<name>A0A167N955_CALVF</name>
<dbReference type="PROSITE" id="PS00108">
    <property type="entry name" value="PROTEIN_KINASE_ST"/>
    <property type="match status" value="1"/>
</dbReference>
<dbReference type="InterPro" id="IPR000719">
    <property type="entry name" value="Prot_kinase_dom"/>
</dbReference>
<dbReference type="GO" id="GO:0008270">
    <property type="term" value="F:zinc ion binding"/>
    <property type="evidence" value="ECO:0007669"/>
    <property type="project" value="InterPro"/>
</dbReference>
<dbReference type="InterPro" id="IPR036864">
    <property type="entry name" value="Zn2-C6_fun-type_DNA-bd_sf"/>
</dbReference>
<feature type="domain" description="Protein kinase" evidence="1">
    <location>
        <begin position="63"/>
        <end position="348"/>
    </location>
</feature>
<dbReference type="GO" id="GO:0000981">
    <property type="term" value="F:DNA-binding transcription factor activity, RNA polymerase II-specific"/>
    <property type="evidence" value="ECO:0007669"/>
    <property type="project" value="InterPro"/>
</dbReference>
<evidence type="ECO:0000259" key="2">
    <source>
        <dbReference type="PROSITE" id="PS50048"/>
    </source>
</evidence>
<dbReference type="PROSITE" id="PS50011">
    <property type="entry name" value="PROTEIN_KINASE_DOM"/>
    <property type="match status" value="1"/>
</dbReference>
<dbReference type="InterPro" id="IPR001245">
    <property type="entry name" value="Ser-Thr/Tyr_kinase_cat_dom"/>
</dbReference>
<feature type="domain" description="Zn(2)-C6 fungal-type" evidence="2">
    <location>
        <begin position="8"/>
        <end position="38"/>
    </location>
</feature>
<dbReference type="STRING" id="1330018.A0A167N955"/>
<dbReference type="EMBL" id="KV417279">
    <property type="protein sequence ID" value="KZO97472.1"/>
    <property type="molecule type" value="Genomic_DNA"/>
</dbReference>
<evidence type="ECO:0000259" key="1">
    <source>
        <dbReference type="PROSITE" id="PS50011"/>
    </source>
</evidence>
<accession>A0A167N955</accession>
<dbReference type="PROSITE" id="PS50048">
    <property type="entry name" value="ZN2_CY6_FUNGAL_2"/>
    <property type="match status" value="1"/>
</dbReference>
<keyword evidence="4" id="KW-1185">Reference proteome</keyword>
<protein>
    <submittedName>
        <fullName evidence="3">Kinase-like protein</fullName>
    </submittedName>
</protein>
<dbReference type="Pfam" id="PF00172">
    <property type="entry name" value="Zn_clus"/>
    <property type="match status" value="1"/>
</dbReference>
<proteinExistence type="predicted"/>
<dbReference type="SUPFAM" id="SSF57701">
    <property type="entry name" value="Zn2/Cys6 DNA-binding domain"/>
    <property type="match status" value="1"/>
</dbReference>
<dbReference type="InterPro" id="IPR008271">
    <property type="entry name" value="Ser/Thr_kinase_AS"/>
</dbReference>
<keyword evidence="3" id="KW-0418">Kinase</keyword>
<dbReference type="Pfam" id="PF07714">
    <property type="entry name" value="PK_Tyr_Ser-Thr"/>
    <property type="match status" value="1"/>
</dbReference>
<dbReference type="Gene3D" id="1.10.510.10">
    <property type="entry name" value="Transferase(Phosphotransferase) domain 1"/>
    <property type="match status" value="1"/>
</dbReference>
<dbReference type="SMART" id="SM00220">
    <property type="entry name" value="S_TKc"/>
    <property type="match status" value="1"/>
</dbReference>
<sequence length="376" mass="42181">MDVSNLSRCLSCCARKWSCDGAYPACARCQQEAAECFYDWSLDKGIFELFPPWANLNGRITLERGAQQVANGGFARVYRTRMNSGDLVAVKVFFDHRRPPARALELSVREAFTWHRLDYPNIVPFLGIADYAKVCPGGFPQLCLVSPWMSDGNVMEYLRANPSISPFPLLLDIANAVDYLHSFPSGPIIHGDLKGNNILIGFDPSCHPNGRPCARLIDFGLAQIIEIGMQDDIGTTSTAYNGNARWLAFERIFPQKYGLRQSESKSTMSDIFELMRTFLEILTGGPPFQGMPDYAYLAEVLRGSNPERPVRCHWIDDDLWRLMSDCWSGVKEARPSLDAVREDLQESISLEVRVLNCFSITVNDSIELAIGTIRGF</sequence>
<dbReference type="CDD" id="cd00067">
    <property type="entry name" value="GAL4"/>
    <property type="match status" value="1"/>
</dbReference>
<dbReference type="InterPro" id="IPR011009">
    <property type="entry name" value="Kinase-like_dom_sf"/>
</dbReference>
<dbReference type="GO" id="GO:0004674">
    <property type="term" value="F:protein serine/threonine kinase activity"/>
    <property type="evidence" value="ECO:0007669"/>
    <property type="project" value="TreeGrafter"/>
</dbReference>
<dbReference type="SUPFAM" id="SSF56112">
    <property type="entry name" value="Protein kinase-like (PK-like)"/>
    <property type="match status" value="1"/>
</dbReference>
<dbReference type="OrthoDB" id="5809314at2759"/>
<dbReference type="GO" id="GO:0005524">
    <property type="term" value="F:ATP binding"/>
    <property type="evidence" value="ECO:0007669"/>
    <property type="project" value="InterPro"/>
</dbReference>
<dbReference type="InterPro" id="IPR051681">
    <property type="entry name" value="Ser/Thr_Kinases-Pseudokinases"/>
</dbReference>
<dbReference type="InterPro" id="IPR001138">
    <property type="entry name" value="Zn2Cys6_DnaBD"/>
</dbReference>
<dbReference type="AlphaFoldDB" id="A0A167N955"/>
<gene>
    <name evidence="3" type="ORF">CALVIDRAFT_573684</name>
</gene>
<evidence type="ECO:0000313" key="4">
    <source>
        <dbReference type="Proteomes" id="UP000076738"/>
    </source>
</evidence>
<dbReference type="Proteomes" id="UP000076738">
    <property type="component" value="Unassembled WGS sequence"/>
</dbReference>
<keyword evidence="3" id="KW-0808">Transferase</keyword>
<reference evidence="3 4" key="1">
    <citation type="journal article" date="2016" name="Mol. Biol. Evol.">
        <title>Comparative Genomics of Early-Diverging Mushroom-Forming Fungi Provides Insights into the Origins of Lignocellulose Decay Capabilities.</title>
        <authorList>
            <person name="Nagy L.G."/>
            <person name="Riley R."/>
            <person name="Tritt A."/>
            <person name="Adam C."/>
            <person name="Daum C."/>
            <person name="Floudas D."/>
            <person name="Sun H."/>
            <person name="Yadav J.S."/>
            <person name="Pangilinan J."/>
            <person name="Larsson K.H."/>
            <person name="Matsuura K."/>
            <person name="Barry K."/>
            <person name="Labutti K."/>
            <person name="Kuo R."/>
            <person name="Ohm R.A."/>
            <person name="Bhattacharya S.S."/>
            <person name="Shirouzu T."/>
            <person name="Yoshinaga Y."/>
            <person name="Martin F.M."/>
            <person name="Grigoriev I.V."/>
            <person name="Hibbett D.S."/>
        </authorList>
    </citation>
    <scope>NUCLEOTIDE SEQUENCE [LARGE SCALE GENOMIC DNA]</scope>
    <source>
        <strain evidence="3 4">TUFC12733</strain>
    </source>
</reference>
<dbReference type="PANTHER" id="PTHR44329">
    <property type="entry name" value="SERINE/THREONINE-PROTEIN KINASE TNNI3K-RELATED"/>
    <property type="match status" value="1"/>
</dbReference>
<organism evidence="3 4">
    <name type="scientific">Calocera viscosa (strain TUFC12733)</name>
    <dbReference type="NCBI Taxonomy" id="1330018"/>
    <lineage>
        <taxon>Eukaryota</taxon>
        <taxon>Fungi</taxon>
        <taxon>Dikarya</taxon>
        <taxon>Basidiomycota</taxon>
        <taxon>Agaricomycotina</taxon>
        <taxon>Dacrymycetes</taxon>
        <taxon>Dacrymycetales</taxon>
        <taxon>Dacrymycetaceae</taxon>
        <taxon>Calocera</taxon>
    </lineage>
</organism>
<dbReference type="Gene3D" id="4.10.240.10">
    <property type="entry name" value="Zn(2)-C6 fungal-type DNA-binding domain"/>
    <property type="match status" value="1"/>
</dbReference>
<evidence type="ECO:0000313" key="3">
    <source>
        <dbReference type="EMBL" id="KZO97472.1"/>
    </source>
</evidence>